<dbReference type="EMBL" id="CVMT01000004">
    <property type="protein sequence ID" value="CRG88083.1"/>
    <property type="molecule type" value="Genomic_DNA"/>
</dbReference>
<keyword evidence="4" id="KW-0274">FAD</keyword>
<protein>
    <recommendedName>
        <fullName evidence="9">Sterigmatocystin biosynthesis monooxygenase stcW</fullName>
    </recommendedName>
</protein>
<dbReference type="Gene3D" id="3.50.50.60">
    <property type="entry name" value="FAD/NAD(P)-binding domain"/>
    <property type="match status" value="2"/>
</dbReference>
<evidence type="ECO:0000313" key="8">
    <source>
        <dbReference type="Proteomes" id="UP000054383"/>
    </source>
</evidence>
<sequence>MINCAAKSGSEPVSTKDTGATPAYTVEEKPLGTPRPIRVIAIGAGVYARAPEILEYFRNVVRKYELYRYIKLSHRVVNAEWNDDKSIWQLRIEESTTGVIFEDSYDFMISASGILNNWRWPDIPGLHSFQGQLVHSAAWDTNIDWRGKKVAVLGCGSSGVQIVPTMQPEVEHLTTFIRTPTWITAGFAQSKAGPGGANFEFSDEQKKKFQRDPEAYLQYRKDIERELNTRFKFIIKDSPEQAAAVRFSINEMKHKLGEDPPLLKYMIPSFAVGCRRPTPSNGYLESLTKDNVRVVTSNITEIVPDGIKLTTGEVISVDIFVCATGFDISFRPPYPVIGLNGITLAEQWKVKPDKYAVFLGPGAPIGHGSVLPITEHATKYILRMIHKFQTQDIKSVNVSQEAADDFNEHIQEFMKRTAWSTHCRSWFKNGTVDGPIVALHPGSRIHWFHMLNEPRYEDFIWRRQRANRFLYLGNGFSMKEVEGKDTSYYFNNPESGFEFVGTL</sequence>
<dbReference type="PANTHER" id="PTHR42877:SF12">
    <property type="entry name" value="MONOOXYGENASE"/>
    <property type="match status" value="1"/>
</dbReference>
<evidence type="ECO:0000256" key="3">
    <source>
        <dbReference type="ARBA" id="ARBA00022630"/>
    </source>
</evidence>
<dbReference type="InterPro" id="IPR036188">
    <property type="entry name" value="FAD/NAD-bd_sf"/>
</dbReference>
<dbReference type="GO" id="GO:0004499">
    <property type="term" value="F:N,N-dimethylaniline monooxygenase activity"/>
    <property type="evidence" value="ECO:0007669"/>
    <property type="project" value="InterPro"/>
</dbReference>
<dbReference type="InterPro" id="IPR020946">
    <property type="entry name" value="Flavin_mOase-like"/>
</dbReference>
<keyword evidence="5" id="KW-0560">Oxidoreductase</keyword>
<gene>
    <name evidence="7" type="ORF">PISL3812_05110</name>
</gene>
<dbReference type="AlphaFoldDB" id="A0A0U1LXK3"/>
<evidence type="ECO:0000256" key="5">
    <source>
        <dbReference type="ARBA" id="ARBA00023002"/>
    </source>
</evidence>
<name>A0A0U1LXK3_TALIS</name>
<dbReference type="SUPFAM" id="SSF51905">
    <property type="entry name" value="FAD/NAD(P)-binding domain"/>
    <property type="match status" value="3"/>
</dbReference>
<reference evidence="7 8" key="1">
    <citation type="submission" date="2015-04" db="EMBL/GenBank/DDBJ databases">
        <authorList>
            <person name="Syromyatnikov M.Y."/>
            <person name="Popov V.N."/>
        </authorList>
    </citation>
    <scope>NUCLEOTIDE SEQUENCE [LARGE SCALE GENOMIC DNA]</scope>
    <source>
        <strain evidence="7">WF-38-12</strain>
    </source>
</reference>
<keyword evidence="8" id="KW-1185">Reference proteome</keyword>
<comment type="similarity">
    <text evidence="2">Belongs to the FAD-binding monooxygenase family.</text>
</comment>
<dbReference type="InterPro" id="IPR051209">
    <property type="entry name" value="FAD-bind_Monooxygenase_sf"/>
</dbReference>
<dbReference type="OMA" id="IEHATKY"/>
<dbReference type="Proteomes" id="UP000054383">
    <property type="component" value="Unassembled WGS sequence"/>
</dbReference>
<evidence type="ECO:0000256" key="4">
    <source>
        <dbReference type="ARBA" id="ARBA00022827"/>
    </source>
</evidence>
<dbReference type="STRING" id="28573.A0A0U1LXK3"/>
<evidence type="ECO:0000313" key="7">
    <source>
        <dbReference type="EMBL" id="CRG88083.1"/>
    </source>
</evidence>
<dbReference type="Pfam" id="PF00743">
    <property type="entry name" value="FMO-like"/>
    <property type="match status" value="1"/>
</dbReference>
<accession>A0A0U1LXK3</accession>
<evidence type="ECO:0000256" key="2">
    <source>
        <dbReference type="ARBA" id="ARBA00010139"/>
    </source>
</evidence>
<evidence type="ECO:0000256" key="1">
    <source>
        <dbReference type="ARBA" id="ARBA00001974"/>
    </source>
</evidence>
<feature type="region of interest" description="Disordered" evidence="6">
    <location>
        <begin position="1"/>
        <end position="27"/>
    </location>
</feature>
<dbReference type="GO" id="GO:0050661">
    <property type="term" value="F:NADP binding"/>
    <property type="evidence" value="ECO:0007669"/>
    <property type="project" value="InterPro"/>
</dbReference>
<comment type="cofactor">
    <cofactor evidence="1">
        <name>FAD</name>
        <dbReference type="ChEBI" id="CHEBI:57692"/>
    </cofactor>
</comment>
<keyword evidence="3" id="KW-0285">Flavoprotein</keyword>
<organism evidence="7 8">
    <name type="scientific">Talaromyces islandicus</name>
    <name type="common">Penicillium islandicum</name>
    <dbReference type="NCBI Taxonomy" id="28573"/>
    <lineage>
        <taxon>Eukaryota</taxon>
        <taxon>Fungi</taxon>
        <taxon>Dikarya</taxon>
        <taxon>Ascomycota</taxon>
        <taxon>Pezizomycotina</taxon>
        <taxon>Eurotiomycetes</taxon>
        <taxon>Eurotiomycetidae</taxon>
        <taxon>Eurotiales</taxon>
        <taxon>Trichocomaceae</taxon>
        <taxon>Talaromyces</taxon>
        <taxon>Talaromyces sect. Islandici</taxon>
    </lineage>
</organism>
<dbReference type="GO" id="GO:0050660">
    <property type="term" value="F:flavin adenine dinucleotide binding"/>
    <property type="evidence" value="ECO:0007669"/>
    <property type="project" value="InterPro"/>
</dbReference>
<dbReference type="OrthoDB" id="74360at2759"/>
<evidence type="ECO:0008006" key="9">
    <source>
        <dbReference type="Google" id="ProtNLM"/>
    </source>
</evidence>
<evidence type="ECO:0000256" key="6">
    <source>
        <dbReference type="SAM" id="MobiDB-lite"/>
    </source>
</evidence>
<dbReference type="PANTHER" id="PTHR42877">
    <property type="entry name" value="L-ORNITHINE N(5)-MONOOXYGENASE-RELATED"/>
    <property type="match status" value="1"/>
</dbReference>
<proteinExistence type="inferred from homology"/>